<dbReference type="InterPro" id="IPR001036">
    <property type="entry name" value="Acrflvin-R"/>
</dbReference>
<sequence length="165" mass="18010">IGLGVAKIGTSFISTGEDKFMALTYTPKPGETKEQVLKNAEQVQKYLNSKDKVKKVQYSLGGASPIDPTGSTNNMAVMIEYASDTKNFDAEPDRVLKHIAGFKQEGEWKYLDMGTGGGNNEIEVKVSGPSGHEIKDPVKAIEDKMKQTSGVVNVKSDLTEVYDQY</sequence>
<gene>
    <name evidence="1" type="ORF">BUZ61_17015</name>
</gene>
<evidence type="ECO:0000313" key="2">
    <source>
        <dbReference type="Proteomes" id="UP000240400"/>
    </source>
</evidence>
<dbReference type="Gene3D" id="1.20.1640.10">
    <property type="entry name" value="Multidrug efflux transporter AcrB transmembrane domain"/>
    <property type="match status" value="1"/>
</dbReference>
<evidence type="ECO:0000313" key="1">
    <source>
        <dbReference type="EMBL" id="PTK43273.1"/>
    </source>
</evidence>
<reference evidence="1 2" key="1">
    <citation type="journal article" date="2016" name="Front. Microbiol.">
        <title>Comprehensive Phylogenetic Analysis of Bovine Non-aureus Staphylococci Species Based on Whole-Genome Sequencing.</title>
        <authorList>
            <person name="Naushad S."/>
            <person name="Barkema H.W."/>
            <person name="Luby C."/>
            <person name="Condas L.A."/>
            <person name="Nobrega D.B."/>
            <person name="Carson D.A."/>
            <person name="De Buck J."/>
        </authorList>
    </citation>
    <scope>NUCLEOTIDE SEQUENCE [LARGE SCALE GENOMIC DNA]</scope>
    <source>
        <strain evidence="1 2">SNUC 4337</strain>
    </source>
</reference>
<dbReference type="PANTHER" id="PTHR32063:SF0">
    <property type="entry name" value="SWARMING MOTILITY PROTEIN SWRC"/>
    <property type="match status" value="1"/>
</dbReference>
<feature type="non-terminal residue" evidence="1">
    <location>
        <position position="1"/>
    </location>
</feature>
<dbReference type="Proteomes" id="UP000240400">
    <property type="component" value="Unassembled WGS sequence"/>
</dbReference>
<dbReference type="Gene3D" id="3.30.70.1440">
    <property type="entry name" value="Multidrug efflux transporter AcrB pore domain"/>
    <property type="match status" value="1"/>
</dbReference>
<dbReference type="AlphaFoldDB" id="A0A2T4S5B8"/>
<comment type="caution">
    <text evidence="1">The sequence shown here is derived from an EMBL/GenBank/DDBJ whole genome shotgun (WGS) entry which is preliminary data.</text>
</comment>
<feature type="non-terminal residue" evidence="1">
    <location>
        <position position="165"/>
    </location>
</feature>
<dbReference type="GO" id="GO:0005886">
    <property type="term" value="C:plasma membrane"/>
    <property type="evidence" value="ECO:0007669"/>
    <property type="project" value="TreeGrafter"/>
</dbReference>
<accession>A0A2T4S5B8</accession>
<name>A0A2T4S5B8_9STAP</name>
<dbReference type="Gene3D" id="3.30.70.1430">
    <property type="entry name" value="Multidrug efflux transporter AcrB pore domain"/>
    <property type="match status" value="1"/>
</dbReference>
<dbReference type="EMBL" id="PZHR01000748">
    <property type="protein sequence ID" value="PTK43273.1"/>
    <property type="molecule type" value="Genomic_DNA"/>
</dbReference>
<dbReference type="PANTHER" id="PTHR32063">
    <property type="match status" value="1"/>
</dbReference>
<proteinExistence type="predicted"/>
<dbReference type="GO" id="GO:0042910">
    <property type="term" value="F:xenobiotic transmembrane transporter activity"/>
    <property type="evidence" value="ECO:0007669"/>
    <property type="project" value="TreeGrafter"/>
</dbReference>
<protein>
    <submittedName>
        <fullName evidence="1">Multidrug transporter</fullName>
    </submittedName>
</protein>
<organism evidence="1 2">
    <name type="scientific">Staphylococcus nepalensis</name>
    <dbReference type="NCBI Taxonomy" id="214473"/>
    <lineage>
        <taxon>Bacteria</taxon>
        <taxon>Bacillati</taxon>
        <taxon>Bacillota</taxon>
        <taxon>Bacilli</taxon>
        <taxon>Bacillales</taxon>
        <taxon>Staphylococcaceae</taxon>
        <taxon>Staphylococcus</taxon>
    </lineage>
</organism>